<feature type="transmembrane region" description="Helical" evidence="7">
    <location>
        <begin position="243"/>
        <end position="261"/>
    </location>
</feature>
<feature type="transmembrane region" description="Helical" evidence="7">
    <location>
        <begin position="179"/>
        <end position="201"/>
    </location>
</feature>
<evidence type="ECO:0000256" key="5">
    <source>
        <dbReference type="ARBA" id="ARBA00093776"/>
    </source>
</evidence>
<evidence type="ECO:0000256" key="4">
    <source>
        <dbReference type="ARBA" id="ARBA00023136"/>
    </source>
</evidence>
<evidence type="ECO:0000256" key="6">
    <source>
        <dbReference type="SAM" id="MobiDB-lite"/>
    </source>
</evidence>
<keyword evidence="9" id="KW-1185">Reference proteome</keyword>
<comment type="similarity">
    <text evidence="5">Belongs to the TMEM179 family.</text>
</comment>
<dbReference type="AlphaFoldDB" id="A0AAW1AN68"/>
<dbReference type="PANTHER" id="PTHR31056">
    <property type="entry name" value="TRANSMEMBRANE PROTEIN 179B"/>
    <property type="match status" value="1"/>
</dbReference>
<keyword evidence="2 7" id="KW-0812">Transmembrane</keyword>
<dbReference type="PANTHER" id="PTHR31056:SF1">
    <property type="entry name" value="TRANSMEMBRANE PROTEIN 179B"/>
    <property type="match status" value="1"/>
</dbReference>
<evidence type="ECO:0000256" key="2">
    <source>
        <dbReference type="ARBA" id="ARBA00022692"/>
    </source>
</evidence>
<evidence type="ECO:0000256" key="7">
    <source>
        <dbReference type="SAM" id="Phobius"/>
    </source>
</evidence>
<protein>
    <submittedName>
        <fullName evidence="8">Transmembrane proteinB-like</fullName>
    </submittedName>
</protein>
<feature type="transmembrane region" description="Helical" evidence="7">
    <location>
        <begin position="138"/>
        <end position="158"/>
    </location>
</feature>
<name>A0AAW1AN68_CROAD</name>
<feature type="region of interest" description="Disordered" evidence="6">
    <location>
        <begin position="17"/>
        <end position="74"/>
    </location>
</feature>
<evidence type="ECO:0000256" key="1">
    <source>
        <dbReference type="ARBA" id="ARBA00004141"/>
    </source>
</evidence>
<proteinExistence type="inferred from homology"/>
<comment type="subcellular location">
    <subcellularLocation>
        <location evidence="1">Membrane</location>
        <topology evidence="1">Multi-pass membrane protein</topology>
    </subcellularLocation>
</comment>
<feature type="compositionally biased region" description="Gly residues" evidence="6">
    <location>
        <begin position="54"/>
        <end position="66"/>
    </location>
</feature>
<gene>
    <name evidence="8" type="ORF">NXF25_018700</name>
</gene>
<evidence type="ECO:0000313" key="8">
    <source>
        <dbReference type="EMBL" id="KAK9391370.1"/>
    </source>
</evidence>
<evidence type="ECO:0000313" key="9">
    <source>
        <dbReference type="Proteomes" id="UP001474421"/>
    </source>
</evidence>
<accession>A0AAW1AN68</accession>
<dbReference type="InterPro" id="IPR029776">
    <property type="entry name" value="TMEM179B"/>
</dbReference>
<comment type="caution">
    <text evidence="8">The sequence shown here is derived from an EMBL/GenBank/DDBJ whole genome shotgun (WGS) entry which is preliminary data.</text>
</comment>
<dbReference type="Proteomes" id="UP001474421">
    <property type="component" value="Unassembled WGS sequence"/>
</dbReference>
<organism evidence="8 9">
    <name type="scientific">Crotalus adamanteus</name>
    <name type="common">Eastern diamondback rattlesnake</name>
    <dbReference type="NCBI Taxonomy" id="8729"/>
    <lineage>
        <taxon>Eukaryota</taxon>
        <taxon>Metazoa</taxon>
        <taxon>Chordata</taxon>
        <taxon>Craniata</taxon>
        <taxon>Vertebrata</taxon>
        <taxon>Euteleostomi</taxon>
        <taxon>Lepidosauria</taxon>
        <taxon>Squamata</taxon>
        <taxon>Bifurcata</taxon>
        <taxon>Unidentata</taxon>
        <taxon>Episquamata</taxon>
        <taxon>Toxicofera</taxon>
        <taxon>Serpentes</taxon>
        <taxon>Colubroidea</taxon>
        <taxon>Viperidae</taxon>
        <taxon>Crotalinae</taxon>
        <taxon>Crotalus</taxon>
    </lineage>
</organism>
<sequence length="291" mass="31178">MRKRLSSQCICKRRRELSLSGQPTRVPPTRPADRRRGAGGLRHHLLRPERGRGAGDAAGGRAGGAAAGPAPSPKMARPSGRLLLELALNAAALLAALGCAAALALAQGAFGGQCILYGSVRYNGNGTLSLVSSSPSSLCYFISAISALTAIFTVVALLRGIYSMCYSDGHLTHPWIKTSLVVSATLLFFLLVSACVLRVGLDVFCGSIRKSKAAASCQEAQRRSWIPPYQAGKFYDNLYAAQAMAWVNFLFWFLMSFLLFVECIRKAPYQPLQEDNPQADKTAPTPGDQSP</sequence>
<keyword evidence="3 7" id="KW-1133">Transmembrane helix</keyword>
<keyword evidence="4 7" id="KW-0472">Membrane</keyword>
<feature type="transmembrane region" description="Helical" evidence="7">
    <location>
        <begin position="82"/>
        <end position="106"/>
    </location>
</feature>
<dbReference type="InterPro" id="IPR059010">
    <property type="entry name" value="TMEM179-179B"/>
</dbReference>
<reference evidence="8 9" key="1">
    <citation type="journal article" date="2024" name="Proc. Natl. Acad. Sci. U.S.A.">
        <title>The genetic regulatory architecture and epigenomic basis for age-related changes in rattlesnake venom.</title>
        <authorList>
            <person name="Hogan M.P."/>
            <person name="Holding M.L."/>
            <person name="Nystrom G.S."/>
            <person name="Colston T.J."/>
            <person name="Bartlett D.A."/>
            <person name="Mason A.J."/>
            <person name="Ellsworth S.A."/>
            <person name="Rautsaw R.M."/>
            <person name="Lawrence K.C."/>
            <person name="Strickland J.L."/>
            <person name="He B."/>
            <person name="Fraser P."/>
            <person name="Margres M.J."/>
            <person name="Gilbert D.M."/>
            <person name="Gibbs H.L."/>
            <person name="Parkinson C.L."/>
            <person name="Rokyta D.R."/>
        </authorList>
    </citation>
    <scope>NUCLEOTIDE SEQUENCE [LARGE SCALE GENOMIC DNA]</scope>
    <source>
        <strain evidence="8">DRR0105</strain>
    </source>
</reference>
<dbReference type="Pfam" id="PF26158">
    <property type="entry name" value="Claudin_TMEM179-179B"/>
    <property type="match status" value="1"/>
</dbReference>
<dbReference type="EMBL" id="JAOTOJ010000019">
    <property type="protein sequence ID" value="KAK9391370.1"/>
    <property type="molecule type" value="Genomic_DNA"/>
</dbReference>
<evidence type="ECO:0000256" key="3">
    <source>
        <dbReference type="ARBA" id="ARBA00022989"/>
    </source>
</evidence>